<keyword evidence="2" id="KW-1185">Reference proteome</keyword>
<name>A0A1C3ZW66_9GAMM</name>
<organism evidence="1 2">
    <name type="scientific">Gilliamella bombicola</name>
    <dbReference type="NCBI Taxonomy" id="1798182"/>
    <lineage>
        <taxon>Bacteria</taxon>
        <taxon>Pseudomonadati</taxon>
        <taxon>Pseudomonadota</taxon>
        <taxon>Gammaproteobacteria</taxon>
        <taxon>Orbales</taxon>
        <taxon>Orbaceae</taxon>
        <taxon>Gilliamella</taxon>
    </lineage>
</organism>
<accession>A0A1C3ZW66</accession>
<dbReference type="EMBL" id="FMAQ01000002">
    <property type="protein sequence ID" value="SCB86654.1"/>
    <property type="molecule type" value="Genomic_DNA"/>
</dbReference>
<dbReference type="AlphaFoldDB" id="A0A1C3ZW66"/>
<reference evidence="2" key="1">
    <citation type="submission" date="2016-08" db="EMBL/GenBank/DDBJ databases">
        <authorList>
            <person name="Varghese N."/>
            <person name="Submissions Spin"/>
        </authorList>
    </citation>
    <scope>NUCLEOTIDE SEQUENCE [LARGE SCALE GENOMIC DNA]</scope>
    <source>
        <strain evidence="2">R-53248</strain>
    </source>
</reference>
<feature type="non-terminal residue" evidence="1">
    <location>
        <position position="1"/>
    </location>
</feature>
<evidence type="ECO:0000313" key="1">
    <source>
        <dbReference type="EMBL" id="SCB86654.1"/>
    </source>
</evidence>
<gene>
    <name evidence="1" type="ORF">GA0061081_102124</name>
</gene>
<dbReference type="Proteomes" id="UP000199670">
    <property type="component" value="Unassembled WGS sequence"/>
</dbReference>
<sequence length="57" mass="5916">CISLKVLPLTNLIGFVELDVLVDGVMVLPSGNSIANNVSVVVALVRPPSNVKYGALP</sequence>
<evidence type="ECO:0000313" key="2">
    <source>
        <dbReference type="Proteomes" id="UP000199670"/>
    </source>
</evidence>
<protein>
    <submittedName>
        <fullName evidence="1">Uncharacterized protein</fullName>
    </submittedName>
</protein>
<proteinExistence type="predicted"/>